<proteinExistence type="predicted"/>
<evidence type="ECO:0000313" key="4">
    <source>
        <dbReference type="Proteomes" id="UP001374535"/>
    </source>
</evidence>
<dbReference type="Pfam" id="PF07714">
    <property type="entry name" value="PK_Tyr_Ser-Thr"/>
    <property type="match status" value="1"/>
</dbReference>
<dbReference type="InterPro" id="IPR008271">
    <property type="entry name" value="Ser/Thr_kinase_AS"/>
</dbReference>
<dbReference type="InterPro" id="IPR001245">
    <property type="entry name" value="Ser-Thr/Tyr_kinase_cat_dom"/>
</dbReference>
<dbReference type="PROSITE" id="PS00108">
    <property type="entry name" value="PROTEIN_KINASE_ST"/>
    <property type="match status" value="1"/>
</dbReference>
<sequence>MYKSYIDEGPICCNQKAQTWFSTSYAGVHERNRNVLSTSSSPSCFPHLCQICIGVTGGLHYLHTSGKHVIIHRDVKITNILLDEKLVAKVSDFGLSRIGPMSSSMAHVSNQKGQTSGELNPRVLQENGRRKGQTGGESKG</sequence>
<dbReference type="EMBL" id="CP144690">
    <property type="protein sequence ID" value="WVY89410.1"/>
    <property type="molecule type" value="Genomic_DNA"/>
</dbReference>
<dbReference type="Proteomes" id="UP001374535">
    <property type="component" value="Chromosome 11"/>
</dbReference>
<dbReference type="SUPFAM" id="SSF56112">
    <property type="entry name" value="Protein kinase-like (PK-like)"/>
    <property type="match status" value="1"/>
</dbReference>
<dbReference type="Gene3D" id="1.10.510.10">
    <property type="entry name" value="Transferase(Phosphotransferase) domain 1"/>
    <property type="match status" value="1"/>
</dbReference>
<dbReference type="PANTHER" id="PTHR27003">
    <property type="entry name" value="OS07G0166700 PROTEIN"/>
    <property type="match status" value="1"/>
</dbReference>
<accession>A0AAQ3RF54</accession>
<feature type="compositionally biased region" description="Polar residues" evidence="1">
    <location>
        <begin position="101"/>
        <end position="118"/>
    </location>
</feature>
<organism evidence="3 4">
    <name type="scientific">Vigna mungo</name>
    <name type="common">Black gram</name>
    <name type="synonym">Phaseolus mungo</name>
    <dbReference type="NCBI Taxonomy" id="3915"/>
    <lineage>
        <taxon>Eukaryota</taxon>
        <taxon>Viridiplantae</taxon>
        <taxon>Streptophyta</taxon>
        <taxon>Embryophyta</taxon>
        <taxon>Tracheophyta</taxon>
        <taxon>Spermatophyta</taxon>
        <taxon>Magnoliopsida</taxon>
        <taxon>eudicotyledons</taxon>
        <taxon>Gunneridae</taxon>
        <taxon>Pentapetalae</taxon>
        <taxon>rosids</taxon>
        <taxon>fabids</taxon>
        <taxon>Fabales</taxon>
        <taxon>Fabaceae</taxon>
        <taxon>Papilionoideae</taxon>
        <taxon>50 kb inversion clade</taxon>
        <taxon>NPAAA clade</taxon>
        <taxon>indigoferoid/millettioid clade</taxon>
        <taxon>Phaseoleae</taxon>
        <taxon>Vigna</taxon>
    </lineage>
</organism>
<dbReference type="InterPro" id="IPR011009">
    <property type="entry name" value="Kinase-like_dom_sf"/>
</dbReference>
<keyword evidence="4" id="KW-1185">Reference proteome</keyword>
<dbReference type="GO" id="GO:0005886">
    <property type="term" value="C:plasma membrane"/>
    <property type="evidence" value="ECO:0007669"/>
    <property type="project" value="TreeGrafter"/>
</dbReference>
<dbReference type="InterPro" id="IPR000719">
    <property type="entry name" value="Prot_kinase_dom"/>
</dbReference>
<dbReference type="GO" id="GO:0004714">
    <property type="term" value="F:transmembrane receptor protein tyrosine kinase activity"/>
    <property type="evidence" value="ECO:0007669"/>
    <property type="project" value="InterPro"/>
</dbReference>
<protein>
    <recommendedName>
        <fullName evidence="2">Protein kinase domain-containing protein</fullName>
    </recommendedName>
</protein>
<dbReference type="GO" id="GO:0005524">
    <property type="term" value="F:ATP binding"/>
    <property type="evidence" value="ECO:0007669"/>
    <property type="project" value="InterPro"/>
</dbReference>
<dbReference type="InterPro" id="IPR045272">
    <property type="entry name" value="ANXUR1/2-like"/>
</dbReference>
<dbReference type="PANTHER" id="PTHR27003:SF434">
    <property type="entry name" value="RECEPTOR-LIKE PROTEIN KINASE FERONIA"/>
    <property type="match status" value="1"/>
</dbReference>
<reference evidence="3 4" key="1">
    <citation type="journal article" date="2023" name="Life. Sci Alliance">
        <title>Evolutionary insights into 3D genome organization and epigenetic landscape of Vigna mungo.</title>
        <authorList>
            <person name="Junaid A."/>
            <person name="Singh B."/>
            <person name="Bhatia S."/>
        </authorList>
    </citation>
    <scope>NUCLEOTIDE SEQUENCE [LARGE SCALE GENOMIC DNA]</scope>
    <source>
        <strain evidence="3">Urdbean</strain>
    </source>
</reference>
<dbReference type="PROSITE" id="PS50011">
    <property type="entry name" value="PROTEIN_KINASE_DOM"/>
    <property type="match status" value="1"/>
</dbReference>
<name>A0AAQ3RF54_VIGMU</name>
<feature type="region of interest" description="Disordered" evidence="1">
    <location>
        <begin position="100"/>
        <end position="140"/>
    </location>
</feature>
<evidence type="ECO:0000259" key="2">
    <source>
        <dbReference type="PROSITE" id="PS50011"/>
    </source>
</evidence>
<gene>
    <name evidence="3" type="ORF">V8G54_034924</name>
</gene>
<dbReference type="AlphaFoldDB" id="A0AAQ3RF54"/>
<evidence type="ECO:0000313" key="3">
    <source>
        <dbReference type="EMBL" id="WVY89410.1"/>
    </source>
</evidence>
<feature type="domain" description="Protein kinase" evidence="2">
    <location>
        <begin position="1"/>
        <end position="140"/>
    </location>
</feature>
<evidence type="ECO:0000256" key="1">
    <source>
        <dbReference type="SAM" id="MobiDB-lite"/>
    </source>
</evidence>
<dbReference type="GO" id="GO:0009506">
    <property type="term" value="C:plasmodesma"/>
    <property type="evidence" value="ECO:0007669"/>
    <property type="project" value="TreeGrafter"/>
</dbReference>